<feature type="signal peptide" evidence="6">
    <location>
        <begin position="1"/>
        <end position="22"/>
    </location>
</feature>
<dbReference type="InterPro" id="IPR051477">
    <property type="entry name" value="Expansin_CellWall"/>
</dbReference>
<comment type="similarity">
    <text evidence="2">Belongs to the kiwellin family.</text>
</comment>
<feature type="region of interest" description="Disordered" evidence="5">
    <location>
        <begin position="128"/>
        <end position="168"/>
    </location>
</feature>
<evidence type="ECO:0000256" key="2">
    <source>
        <dbReference type="ARBA" id="ARBA00005592"/>
    </source>
</evidence>
<keyword evidence="4 6" id="KW-0732">Signal</keyword>
<evidence type="ECO:0000256" key="1">
    <source>
        <dbReference type="ARBA" id="ARBA00004613"/>
    </source>
</evidence>
<dbReference type="CDD" id="cd22191">
    <property type="entry name" value="DPBB_RlpA_EXP_N-like"/>
    <property type="match status" value="1"/>
</dbReference>
<dbReference type="InterPro" id="IPR039271">
    <property type="entry name" value="Kiwellin-like"/>
</dbReference>
<dbReference type="SUPFAM" id="SSF50685">
    <property type="entry name" value="Barwin-like endoglucanases"/>
    <property type="match status" value="1"/>
</dbReference>
<dbReference type="Gene3D" id="2.40.40.10">
    <property type="entry name" value="RlpA-like domain"/>
    <property type="match status" value="1"/>
</dbReference>
<keyword evidence="8" id="KW-1185">Reference proteome</keyword>
<evidence type="ECO:0000256" key="5">
    <source>
        <dbReference type="SAM" id="MobiDB-lite"/>
    </source>
</evidence>
<dbReference type="EMBL" id="DF838564">
    <property type="protein sequence ID" value="GAT43086.1"/>
    <property type="molecule type" value="Genomic_DNA"/>
</dbReference>
<name>A0ABQ0KVW5_MYCCL</name>
<feature type="chain" id="PRO_5045749686" description="Expansin family protein" evidence="6">
    <location>
        <begin position="23"/>
        <end position="221"/>
    </location>
</feature>
<protein>
    <recommendedName>
        <fullName evidence="9">Expansin family protein</fullName>
    </recommendedName>
</protein>
<dbReference type="PANTHER" id="PTHR31836:SF28">
    <property type="entry name" value="SRCR DOMAIN-CONTAINING PROTEIN-RELATED"/>
    <property type="match status" value="1"/>
</dbReference>
<sequence>MLPLITTLIPFVALALLPVAHTENVVLMTNYFVNSGEVACGGYYSDSDYVVAISAQNFGNGEYCGKEISIWHNGLSTSAKIVDECMGCPNWGLDLSQDLFGYFVGGAQNDNNVGTMTATWDFAGAAATPTHTTSTHTTPTTTSTTHTTTHTTSSTTTTTTHSSSATTTHTSSAFSSAKSSASASASSAAAAATPTGAQNLQDFTDSLVNLLGLVAQAPEAK</sequence>
<evidence type="ECO:0008006" key="9">
    <source>
        <dbReference type="Google" id="ProtNLM"/>
    </source>
</evidence>
<evidence type="ECO:0000313" key="7">
    <source>
        <dbReference type="EMBL" id="GAT43086.1"/>
    </source>
</evidence>
<evidence type="ECO:0000256" key="6">
    <source>
        <dbReference type="SAM" id="SignalP"/>
    </source>
</evidence>
<comment type="subcellular location">
    <subcellularLocation>
        <location evidence="1">Secreted</location>
    </subcellularLocation>
</comment>
<gene>
    <name evidence="7" type="ORF">MCHLO_00779</name>
</gene>
<reference evidence="7" key="1">
    <citation type="submission" date="2014-09" db="EMBL/GenBank/DDBJ databases">
        <title>Genome sequence of the luminous mushroom Mycena chlorophos for searching fungal bioluminescence genes.</title>
        <authorList>
            <person name="Tanaka Y."/>
            <person name="Kasuga D."/>
            <person name="Oba Y."/>
            <person name="Hase S."/>
            <person name="Sato K."/>
            <person name="Oba Y."/>
            <person name="Sakakibara Y."/>
        </authorList>
    </citation>
    <scope>NUCLEOTIDE SEQUENCE</scope>
</reference>
<evidence type="ECO:0000256" key="4">
    <source>
        <dbReference type="ARBA" id="ARBA00022729"/>
    </source>
</evidence>
<keyword evidence="3" id="KW-0964">Secreted</keyword>
<dbReference type="PANTHER" id="PTHR31836">
    <property type="match status" value="1"/>
</dbReference>
<proteinExistence type="inferred from homology"/>
<evidence type="ECO:0000256" key="3">
    <source>
        <dbReference type="ARBA" id="ARBA00022525"/>
    </source>
</evidence>
<dbReference type="InterPro" id="IPR036908">
    <property type="entry name" value="RlpA-like_sf"/>
</dbReference>
<evidence type="ECO:0000313" key="8">
    <source>
        <dbReference type="Proteomes" id="UP000815677"/>
    </source>
</evidence>
<accession>A0ABQ0KVW5</accession>
<dbReference type="Proteomes" id="UP000815677">
    <property type="component" value="Unassembled WGS sequence"/>
</dbReference>
<organism evidence="7 8">
    <name type="scientific">Mycena chlorophos</name>
    <name type="common">Agaric fungus</name>
    <name type="synonym">Agaricus chlorophos</name>
    <dbReference type="NCBI Taxonomy" id="658473"/>
    <lineage>
        <taxon>Eukaryota</taxon>
        <taxon>Fungi</taxon>
        <taxon>Dikarya</taxon>
        <taxon>Basidiomycota</taxon>
        <taxon>Agaricomycotina</taxon>
        <taxon>Agaricomycetes</taxon>
        <taxon>Agaricomycetidae</taxon>
        <taxon>Agaricales</taxon>
        <taxon>Marasmiineae</taxon>
        <taxon>Mycenaceae</taxon>
        <taxon>Mycena</taxon>
    </lineage>
</organism>
<dbReference type="Pfam" id="PF24300">
    <property type="entry name" value="KWL1"/>
    <property type="match status" value="1"/>
</dbReference>